<dbReference type="SUPFAM" id="SSF56784">
    <property type="entry name" value="HAD-like"/>
    <property type="match status" value="1"/>
</dbReference>
<dbReference type="InterPro" id="IPR036412">
    <property type="entry name" value="HAD-like_sf"/>
</dbReference>
<proteinExistence type="predicted"/>
<dbReference type="InterPro" id="IPR006357">
    <property type="entry name" value="HAD-SF_hydro_IIA"/>
</dbReference>
<dbReference type="PANTHER" id="PTHR19288">
    <property type="entry name" value="4-NITROPHENYLPHOSPHATASE-RELATED"/>
    <property type="match status" value="1"/>
</dbReference>
<gene>
    <name evidence="1" type="ORF">GCM10010315_57900</name>
</gene>
<dbReference type="GO" id="GO:0016787">
    <property type="term" value="F:hydrolase activity"/>
    <property type="evidence" value="ECO:0007669"/>
    <property type="project" value="UniProtKB-KW"/>
</dbReference>
<dbReference type="Gene3D" id="3.40.50.1000">
    <property type="entry name" value="HAD superfamily/HAD-like"/>
    <property type="match status" value="2"/>
</dbReference>
<dbReference type="Pfam" id="PF13344">
    <property type="entry name" value="Hydrolase_6"/>
    <property type="match status" value="1"/>
</dbReference>
<dbReference type="EMBL" id="BAAASL010000031">
    <property type="protein sequence ID" value="GAA2725541.1"/>
    <property type="molecule type" value="Genomic_DNA"/>
</dbReference>
<dbReference type="RefSeq" id="WP_344439658.1">
    <property type="nucleotide sequence ID" value="NZ_BAAASL010000031.1"/>
</dbReference>
<protein>
    <submittedName>
        <fullName evidence="1">TIGR01458 family HAD-type hydrolase</fullName>
    </submittedName>
</protein>
<evidence type="ECO:0000313" key="2">
    <source>
        <dbReference type="Proteomes" id="UP001500886"/>
    </source>
</evidence>
<organism evidence="1 2">
    <name type="scientific">Streptomyces luteosporeus</name>
    <dbReference type="NCBI Taxonomy" id="173856"/>
    <lineage>
        <taxon>Bacteria</taxon>
        <taxon>Bacillati</taxon>
        <taxon>Actinomycetota</taxon>
        <taxon>Actinomycetes</taxon>
        <taxon>Kitasatosporales</taxon>
        <taxon>Streptomycetaceae</taxon>
        <taxon>Streptomyces</taxon>
    </lineage>
</organism>
<dbReference type="InterPro" id="IPR023214">
    <property type="entry name" value="HAD_sf"/>
</dbReference>
<dbReference type="NCBIfam" id="TIGR01460">
    <property type="entry name" value="HAD-SF-IIA"/>
    <property type="match status" value="1"/>
</dbReference>
<name>A0ABP6GMW1_9ACTN</name>
<sequence length="286" mass="29882">MDVDAVDFPVRALLIDINGTVFDHGIAVEGAPEAVDRLRDEGYTLRFLTNTESKTVEDTLESLSRCGLHVEPAELFTPVVAARTLLADHPGPRVLALMSAELSATFAPLDTGTGGHTHVVVGDCQHVLDYPLLNRAFRAVRAGAQLIALQRGALYRTPDGQEFLDTGAIVAALEYGTGRTARLLGKPSGEYFGLAAASTGFDPRHTAVIGDDATTDAAGGRAIGATTIQVRTGKYAGQAAEGTAGRAAHTVDSIADVPALLHALHRDGFTRSGALRQAPGGVPPEV</sequence>
<reference evidence="2" key="1">
    <citation type="journal article" date="2019" name="Int. J. Syst. Evol. Microbiol.">
        <title>The Global Catalogue of Microorganisms (GCM) 10K type strain sequencing project: providing services to taxonomists for standard genome sequencing and annotation.</title>
        <authorList>
            <consortium name="The Broad Institute Genomics Platform"/>
            <consortium name="The Broad Institute Genome Sequencing Center for Infectious Disease"/>
            <person name="Wu L."/>
            <person name="Ma J."/>
        </authorList>
    </citation>
    <scope>NUCLEOTIDE SEQUENCE [LARGE SCALE GENOMIC DNA]</scope>
    <source>
        <strain evidence="2">JCM 4542</strain>
    </source>
</reference>
<evidence type="ECO:0000313" key="1">
    <source>
        <dbReference type="EMBL" id="GAA2725541.1"/>
    </source>
</evidence>
<dbReference type="Pfam" id="PF13242">
    <property type="entry name" value="Hydrolase_like"/>
    <property type="match status" value="1"/>
</dbReference>
<dbReference type="Proteomes" id="UP001500886">
    <property type="component" value="Unassembled WGS sequence"/>
</dbReference>
<keyword evidence="1" id="KW-0378">Hydrolase</keyword>
<accession>A0ABP6GMW1</accession>
<keyword evidence="2" id="KW-1185">Reference proteome</keyword>
<dbReference type="PANTHER" id="PTHR19288:SF46">
    <property type="entry name" value="HALOACID DEHALOGENASE-LIKE HYDROLASE DOMAIN-CONTAINING PROTEIN 2"/>
    <property type="match status" value="1"/>
</dbReference>
<comment type="caution">
    <text evidence="1">The sequence shown here is derived from an EMBL/GenBank/DDBJ whole genome shotgun (WGS) entry which is preliminary data.</text>
</comment>